<feature type="signal peptide" evidence="1">
    <location>
        <begin position="1"/>
        <end position="23"/>
    </location>
</feature>
<dbReference type="Proteomes" id="UP001153620">
    <property type="component" value="Chromosome 1"/>
</dbReference>
<name>A0A9P0IQS2_9DIPT</name>
<dbReference type="PANTHER" id="PTHR47890">
    <property type="entry name" value="LD24308P"/>
    <property type="match status" value="1"/>
</dbReference>
<keyword evidence="1" id="KW-0732">Signal</keyword>
<evidence type="ECO:0000313" key="3">
    <source>
        <dbReference type="Proteomes" id="UP001153620"/>
    </source>
</evidence>
<protein>
    <submittedName>
        <fullName evidence="2">Uncharacterized protein</fullName>
    </submittedName>
</protein>
<feature type="chain" id="PRO_5040367639" evidence="1">
    <location>
        <begin position="24"/>
        <end position="643"/>
    </location>
</feature>
<evidence type="ECO:0000256" key="1">
    <source>
        <dbReference type="SAM" id="SignalP"/>
    </source>
</evidence>
<keyword evidence="3" id="KW-1185">Reference proteome</keyword>
<dbReference type="PANTHER" id="PTHR47890:SF1">
    <property type="entry name" value="LD24308P"/>
    <property type="match status" value="1"/>
</dbReference>
<proteinExistence type="predicted"/>
<evidence type="ECO:0000313" key="2">
    <source>
        <dbReference type="EMBL" id="CAH1712844.1"/>
    </source>
</evidence>
<organism evidence="2 3">
    <name type="scientific">Chironomus riparius</name>
    <dbReference type="NCBI Taxonomy" id="315576"/>
    <lineage>
        <taxon>Eukaryota</taxon>
        <taxon>Metazoa</taxon>
        <taxon>Ecdysozoa</taxon>
        <taxon>Arthropoda</taxon>
        <taxon>Hexapoda</taxon>
        <taxon>Insecta</taxon>
        <taxon>Pterygota</taxon>
        <taxon>Neoptera</taxon>
        <taxon>Endopterygota</taxon>
        <taxon>Diptera</taxon>
        <taxon>Nematocera</taxon>
        <taxon>Chironomoidea</taxon>
        <taxon>Chironomidae</taxon>
        <taxon>Chironominae</taxon>
        <taxon>Chironomus</taxon>
    </lineage>
</organism>
<accession>A0A9P0IQS2</accession>
<gene>
    <name evidence="2" type="ORF">CHIRRI_LOCUS2714</name>
</gene>
<dbReference type="Pfam" id="PF16061">
    <property type="entry name" value="DUF4803"/>
    <property type="match status" value="1"/>
</dbReference>
<sequence length="643" mass="74692">MKTTKCILCALFCTFLMHSNVQSSRHEGSTDPDYARSTYIQLERNLWEKYIDKNTTLTRNERLYKIFNQHFMFIQQHVDQNYNDEDFKILSRYYEWNNLESDVKSIHSLFKDNFVNRLTKDLETNDFRSNGFDERANLDLAETVISDPLWPINATLNKIEINIYQQGLYYKAISEASITLCTAQRSPQQVLYQLYNAITMTELKGYAMMQFSYMLLKTYGRGNYTQESLLMRKNFERRATKAQELMQKVLERADRSLWRCDPNTHKEGSSYLQITRLLQGYIENEVDLNRDGGCWETCSHYQLTESHGCFKDLYCAKQPKCSGKLLFCTFVDSDMWVCPAAPNSDRRYEYIEYENGRTLGEKKYCTRGTTKVDSWWRYLFWHCSYCFCICDEQGKKSDRFFNLRPALSNISDNMIVTGLKFTKQNRIIHLQIQEGQLMERGRVNATSTRWVPVDDYTLLDKGVRDGRDFHTLAWDRREVDLDDLTAPSGHVVTGVKFRIVGRHLNLEMRVSEINFSNGRIIEPEKSFWISNDNTEQSTQNGNRRTEITLKSPDVPVRSKAKSLPISQPNTYIKFTNTDMGKDAAQTTVPYLDAQDVVNSPPVPLEGVGVFLKGLDGYGGFISPRIKTFDYGPYVQAAQTPKDS</sequence>
<reference evidence="2" key="2">
    <citation type="submission" date="2022-10" db="EMBL/GenBank/DDBJ databases">
        <authorList>
            <consortium name="ENA_rothamsted_submissions"/>
            <consortium name="culmorum"/>
            <person name="King R."/>
        </authorList>
    </citation>
    <scope>NUCLEOTIDE SEQUENCE</scope>
</reference>
<dbReference type="EMBL" id="OU895877">
    <property type="protein sequence ID" value="CAH1712844.1"/>
    <property type="molecule type" value="Genomic_DNA"/>
</dbReference>
<dbReference type="InterPro" id="IPR032062">
    <property type="entry name" value="DUF4803"/>
</dbReference>
<dbReference type="AlphaFoldDB" id="A0A9P0IQS2"/>
<reference evidence="2" key="1">
    <citation type="submission" date="2022-01" db="EMBL/GenBank/DDBJ databases">
        <authorList>
            <person name="King R."/>
        </authorList>
    </citation>
    <scope>NUCLEOTIDE SEQUENCE</scope>
</reference>